<dbReference type="KEGG" id="ehx:EMIHUDRAFT_450002"/>
<evidence type="ECO:0000256" key="8">
    <source>
        <dbReference type="ARBA" id="ARBA00023326"/>
    </source>
</evidence>
<feature type="chain" id="PRO_5044291602" description="Feruloyl esterase" evidence="12">
    <location>
        <begin position="19"/>
        <end position="522"/>
    </location>
</feature>
<keyword evidence="6" id="KW-0378">Hydrolase</keyword>
<reference evidence="14" key="1">
    <citation type="journal article" date="2013" name="Nature">
        <title>Pan genome of the phytoplankton Emiliania underpins its global distribution.</title>
        <authorList>
            <person name="Read B.A."/>
            <person name="Kegel J."/>
            <person name="Klute M.J."/>
            <person name="Kuo A."/>
            <person name="Lefebvre S.C."/>
            <person name="Maumus F."/>
            <person name="Mayer C."/>
            <person name="Miller J."/>
            <person name="Monier A."/>
            <person name="Salamov A."/>
            <person name="Young J."/>
            <person name="Aguilar M."/>
            <person name="Claverie J.M."/>
            <person name="Frickenhaus S."/>
            <person name="Gonzalez K."/>
            <person name="Herman E.K."/>
            <person name="Lin Y.C."/>
            <person name="Napier J."/>
            <person name="Ogata H."/>
            <person name="Sarno A.F."/>
            <person name="Shmutz J."/>
            <person name="Schroeder D."/>
            <person name="de Vargas C."/>
            <person name="Verret F."/>
            <person name="von Dassow P."/>
            <person name="Valentin K."/>
            <person name="Van de Peer Y."/>
            <person name="Wheeler G."/>
            <person name="Dacks J.B."/>
            <person name="Delwiche C.F."/>
            <person name="Dyhrman S.T."/>
            <person name="Glockner G."/>
            <person name="John U."/>
            <person name="Richards T."/>
            <person name="Worden A.Z."/>
            <person name="Zhang X."/>
            <person name="Grigoriev I.V."/>
            <person name="Allen A.E."/>
            <person name="Bidle K."/>
            <person name="Borodovsky M."/>
            <person name="Bowler C."/>
            <person name="Brownlee C."/>
            <person name="Cock J.M."/>
            <person name="Elias M."/>
            <person name="Gladyshev V.N."/>
            <person name="Groth M."/>
            <person name="Guda C."/>
            <person name="Hadaegh A."/>
            <person name="Iglesias-Rodriguez M.D."/>
            <person name="Jenkins J."/>
            <person name="Jones B.M."/>
            <person name="Lawson T."/>
            <person name="Leese F."/>
            <person name="Lindquist E."/>
            <person name="Lobanov A."/>
            <person name="Lomsadze A."/>
            <person name="Malik S.B."/>
            <person name="Marsh M.E."/>
            <person name="Mackinder L."/>
            <person name="Mock T."/>
            <person name="Mueller-Roeber B."/>
            <person name="Pagarete A."/>
            <person name="Parker M."/>
            <person name="Probert I."/>
            <person name="Quesneville H."/>
            <person name="Raines C."/>
            <person name="Rensing S.A."/>
            <person name="Riano-Pachon D.M."/>
            <person name="Richier S."/>
            <person name="Rokitta S."/>
            <person name="Shiraiwa Y."/>
            <person name="Soanes D.M."/>
            <person name="van der Giezen M."/>
            <person name="Wahlund T.M."/>
            <person name="Williams B."/>
            <person name="Wilson W."/>
            <person name="Wolfe G."/>
            <person name="Wurch L.L."/>
        </authorList>
    </citation>
    <scope>NUCLEOTIDE SEQUENCE</scope>
</reference>
<name>A0A0D3JYA2_EMIH1</name>
<keyword evidence="5 12" id="KW-0732">Signal</keyword>
<evidence type="ECO:0000256" key="7">
    <source>
        <dbReference type="ARBA" id="ARBA00023277"/>
    </source>
</evidence>
<keyword evidence="14" id="KW-1185">Reference proteome</keyword>
<dbReference type="InterPro" id="IPR029058">
    <property type="entry name" value="AB_hydrolase_fold"/>
</dbReference>
<evidence type="ECO:0008006" key="15">
    <source>
        <dbReference type="Google" id="ProtNLM"/>
    </source>
</evidence>
<keyword evidence="8" id="KW-0624">Polysaccharide degradation</keyword>
<dbReference type="GO" id="GO:0005576">
    <property type="term" value="C:extracellular region"/>
    <property type="evidence" value="ECO:0007669"/>
    <property type="project" value="UniProtKB-SubCell"/>
</dbReference>
<evidence type="ECO:0000256" key="2">
    <source>
        <dbReference type="ARBA" id="ARBA00010278"/>
    </source>
</evidence>
<dbReference type="RefSeq" id="XP_005780916.1">
    <property type="nucleotide sequence ID" value="XM_005780859.1"/>
</dbReference>
<sequence>MASASRVLLFCLLSPLLALPLCGYVFVLAAAIAHKLHGPRQPAGPPPADAQRSPGCGQPSHERTGQAVYRTLDVGGVEREYLLWLPEGYDPERPYPLLLSLHGATNSPVLMAMQDQLHCLADTAPFIVAWPAGYYRDNPYRYSSWNVPGATARGDSAEDGAPCIRNPLTGEWGSVDHPEFVSYDSCEYGGGGASDPTRCFSAACVDDFGFGAALVEALEQEFCVDVGRLSLHGHSMGGLMALTLASAPPLNARVRAVVAHAAAPFAGYNSPPSPHAVPLLKHDAREDWVVPPYAAASMTPGQLGPLNGTVGEGGWLYTRSVEVTAAWASAFDSAAEQGGGAADLRPAGSGVASALDGYRGFGCEMREGRAEVLTCEGSWTHSFALATPLNAPAGIELASIAYDFVSRFVRAADGSLAAAAGEEDASPSPPPLGASRLSLDACASFGPYRAAAMLAPGLLAELARRYPPAGAALIVGIVIGGVECVLLCLLLGASAIAAVRALAKSHTRSHLPVRLFGHASLT</sequence>
<keyword evidence="11" id="KW-1133">Transmembrane helix</keyword>
<dbReference type="GO" id="GO:0030600">
    <property type="term" value="F:feruloyl esterase activity"/>
    <property type="evidence" value="ECO:0007669"/>
    <property type="project" value="InterPro"/>
</dbReference>
<dbReference type="Proteomes" id="UP000013827">
    <property type="component" value="Unassembled WGS sequence"/>
</dbReference>
<keyword evidence="11" id="KW-0812">Transmembrane</keyword>
<accession>A0A0D3JYA2</accession>
<feature type="transmembrane region" description="Helical" evidence="11">
    <location>
        <begin position="471"/>
        <end position="499"/>
    </location>
</feature>
<evidence type="ECO:0000256" key="9">
    <source>
        <dbReference type="ARBA" id="ARBA00025250"/>
    </source>
</evidence>
<comment type="similarity">
    <text evidence="2">Belongs to the faeC family.</text>
</comment>
<evidence type="ECO:0000256" key="5">
    <source>
        <dbReference type="ARBA" id="ARBA00022729"/>
    </source>
</evidence>
<dbReference type="GeneID" id="17274033"/>
<evidence type="ECO:0000256" key="10">
    <source>
        <dbReference type="SAM" id="MobiDB-lite"/>
    </source>
</evidence>
<proteinExistence type="inferred from homology"/>
<feature type="region of interest" description="Disordered" evidence="10">
    <location>
        <begin position="39"/>
        <end position="63"/>
    </location>
</feature>
<dbReference type="AlphaFoldDB" id="A0A0D3JYA2"/>
<organism evidence="13 14">
    <name type="scientific">Emiliania huxleyi (strain CCMP1516)</name>
    <dbReference type="NCBI Taxonomy" id="280463"/>
    <lineage>
        <taxon>Eukaryota</taxon>
        <taxon>Haptista</taxon>
        <taxon>Haptophyta</taxon>
        <taxon>Prymnesiophyceae</taxon>
        <taxon>Isochrysidales</taxon>
        <taxon>Noelaerhabdaceae</taxon>
        <taxon>Emiliania</taxon>
    </lineage>
</organism>
<dbReference type="InterPro" id="IPR043595">
    <property type="entry name" value="FaeB/C/D"/>
</dbReference>
<evidence type="ECO:0000256" key="4">
    <source>
        <dbReference type="ARBA" id="ARBA00022651"/>
    </source>
</evidence>
<dbReference type="GO" id="GO:0045493">
    <property type="term" value="P:xylan catabolic process"/>
    <property type="evidence" value="ECO:0007669"/>
    <property type="project" value="UniProtKB-KW"/>
</dbReference>
<dbReference type="PANTHER" id="PTHR38050">
    <property type="match status" value="1"/>
</dbReference>
<feature type="signal peptide" evidence="12">
    <location>
        <begin position="1"/>
        <end position="18"/>
    </location>
</feature>
<keyword evidence="7" id="KW-0119">Carbohydrate metabolism</keyword>
<evidence type="ECO:0000256" key="11">
    <source>
        <dbReference type="SAM" id="Phobius"/>
    </source>
</evidence>
<dbReference type="PANTHER" id="PTHR38050:SF1">
    <property type="entry name" value="FERULOYL ESTERASE C"/>
    <property type="match status" value="1"/>
</dbReference>
<evidence type="ECO:0000256" key="3">
    <source>
        <dbReference type="ARBA" id="ARBA00022525"/>
    </source>
</evidence>
<evidence type="ECO:0000313" key="13">
    <source>
        <dbReference type="EnsemblProtists" id="EOD28487"/>
    </source>
</evidence>
<dbReference type="HOGENOM" id="CLU_522205_0_0_1"/>
<dbReference type="PaxDb" id="2903-EOD28487"/>
<protein>
    <recommendedName>
        <fullName evidence="15">Feruloyl esterase</fullName>
    </recommendedName>
</protein>
<dbReference type="SUPFAM" id="SSF53474">
    <property type="entry name" value="alpha/beta-Hydrolases"/>
    <property type="match status" value="1"/>
</dbReference>
<evidence type="ECO:0000256" key="1">
    <source>
        <dbReference type="ARBA" id="ARBA00004613"/>
    </source>
</evidence>
<comment type="function">
    <text evidence="9">Involved in degradation of plant cell walls. Hydrolyzes the feruloyl-arabinose ester bond in arabinoxylans, and the feruloyl-galactose ester bond in pectin. Active against paranitrophenyl-acetate, methyl ferulate and wheat arabinoxylan.</text>
</comment>
<keyword evidence="4" id="KW-0858">Xylan degradation</keyword>
<evidence type="ECO:0000313" key="14">
    <source>
        <dbReference type="Proteomes" id="UP000013827"/>
    </source>
</evidence>
<evidence type="ECO:0000256" key="12">
    <source>
        <dbReference type="SAM" id="SignalP"/>
    </source>
</evidence>
<keyword evidence="3" id="KW-0964">Secreted</keyword>
<dbReference type="EnsemblProtists" id="EOD28487">
    <property type="protein sequence ID" value="EOD28487"/>
    <property type="gene ID" value="EMIHUDRAFT_450002"/>
</dbReference>
<comment type="subcellular location">
    <subcellularLocation>
        <location evidence="1">Secreted</location>
    </subcellularLocation>
</comment>
<dbReference type="Gene3D" id="3.40.50.1820">
    <property type="entry name" value="alpha/beta hydrolase"/>
    <property type="match status" value="1"/>
</dbReference>
<keyword evidence="11" id="KW-0472">Membrane</keyword>
<reference evidence="13" key="2">
    <citation type="submission" date="2024-10" db="UniProtKB">
        <authorList>
            <consortium name="EnsemblProtists"/>
        </authorList>
    </citation>
    <scope>IDENTIFICATION</scope>
</reference>
<evidence type="ECO:0000256" key="6">
    <source>
        <dbReference type="ARBA" id="ARBA00022801"/>
    </source>
</evidence>